<comment type="caution">
    <text evidence="3">The sequence shown here is derived from an EMBL/GenBank/DDBJ whole genome shotgun (WGS) entry which is preliminary data.</text>
</comment>
<dbReference type="InterPro" id="IPR031571">
    <property type="entry name" value="RcpC_dom"/>
</dbReference>
<evidence type="ECO:0000259" key="2">
    <source>
        <dbReference type="SMART" id="SM00858"/>
    </source>
</evidence>
<feature type="region of interest" description="Disordered" evidence="1">
    <location>
        <begin position="275"/>
        <end position="319"/>
    </location>
</feature>
<dbReference type="InterPro" id="IPR013974">
    <property type="entry name" value="SAF"/>
</dbReference>
<organism evidence="3 4">
    <name type="scientific">Herminiimonas glaciei</name>
    <dbReference type="NCBI Taxonomy" id="523788"/>
    <lineage>
        <taxon>Bacteria</taxon>
        <taxon>Pseudomonadati</taxon>
        <taxon>Pseudomonadota</taxon>
        <taxon>Betaproteobacteria</taxon>
        <taxon>Burkholderiales</taxon>
        <taxon>Oxalobacteraceae</taxon>
        <taxon>Herminiimonas</taxon>
    </lineage>
</organism>
<dbReference type="Proteomes" id="UP001596542">
    <property type="component" value="Unassembled WGS sequence"/>
</dbReference>
<evidence type="ECO:0000313" key="4">
    <source>
        <dbReference type="Proteomes" id="UP001596542"/>
    </source>
</evidence>
<dbReference type="CDD" id="cd11614">
    <property type="entry name" value="SAF_CpaB_FlgA_like"/>
    <property type="match status" value="1"/>
</dbReference>
<keyword evidence="4" id="KW-1185">Reference proteome</keyword>
<sequence>MNKLTKIIAVILVLLALCLAALAWWMGRQPPSLPVEVKTATIPKAAEYPVVVAAEKLEKGKQITASNVKLVTFPVTANGTYANATDVIGKVPAVDIAADTLVTEEQLVRGLALKLADGERAVAIPVDEVVGVGNRIAAGDYVDVFFTLKKGNDVDLGQSRLLASRRLVLTYGAATMGEAQANANALANSQTAQAAQARTAVLATPIDQVNQLLLAAQNGKLTLVLRHPGDNGVADMSLFPEPKNVLREKSGLSQADKEELRTGDNQAYAGIDFSSWAGTGSVNTARPPAASSGSSSKTQSRSSSTLEVIKGTQRENVSF</sequence>
<dbReference type="Gene3D" id="3.90.1210.10">
    <property type="entry name" value="Antifreeze-like/N-acetylneuraminic acid synthase C-terminal domain"/>
    <property type="match status" value="1"/>
</dbReference>
<dbReference type="InterPro" id="IPR017592">
    <property type="entry name" value="Pilus_assmbl_Flp-typ_CpaB"/>
</dbReference>
<dbReference type="Pfam" id="PF08666">
    <property type="entry name" value="SAF"/>
    <property type="match status" value="1"/>
</dbReference>
<name>A0ABW2IDI1_9BURK</name>
<evidence type="ECO:0000313" key="3">
    <source>
        <dbReference type="EMBL" id="MFC7289148.1"/>
    </source>
</evidence>
<dbReference type="SMART" id="SM00858">
    <property type="entry name" value="SAF"/>
    <property type="match status" value="1"/>
</dbReference>
<protein>
    <submittedName>
        <fullName evidence="3">Flp pilus assembly protein CpaB</fullName>
    </submittedName>
</protein>
<proteinExistence type="predicted"/>
<gene>
    <name evidence="3" type="primary">cpaB</name>
    <name evidence="3" type="ORF">ACFQPC_13955</name>
</gene>
<dbReference type="RefSeq" id="WP_382272488.1">
    <property type="nucleotide sequence ID" value="NZ_JBHTBU010000002.1"/>
</dbReference>
<accession>A0ABW2IDI1</accession>
<feature type="domain" description="SAF" evidence="2">
    <location>
        <begin position="48"/>
        <end position="108"/>
    </location>
</feature>
<dbReference type="NCBIfam" id="TIGR03177">
    <property type="entry name" value="pilus_cpaB"/>
    <property type="match status" value="1"/>
</dbReference>
<reference evidence="4" key="1">
    <citation type="journal article" date="2019" name="Int. J. Syst. Evol. Microbiol.">
        <title>The Global Catalogue of Microorganisms (GCM) 10K type strain sequencing project: providing services to taxonomists for standard genome sequencing and annotation.</title>
        <authorList>
            <consortium name="The Broad Institute Genomics Platform"/>
            <consortium name="The Broad Institute Genome Sequencing Center for Infectious Disease"/>
            <person name="Wu L."/>
            <person name="Ma J."/>
        </authorList>
    </citation>
    <scope>NUCLEOTIDE SEQUENCE [LARGE SCALE GENOMIC DNA]</scope>
    <source>
        <strain evidence="4">KACC 12508</strain>
    </source>
</reference>
<evidence type="ECO:0000256" key="1">
    <source>
        <dbReference type="SAM" id="MobiDB-lite"/>
    </source>
</evidence>
<dbReference type="Pfam" id="PF16976">
    <property type="entry name" value="RcpC"/>
    <property type="match status" value="1"/>
</dbReference>
<feature type="compositionally biased region" description="Low complexity" evidence="1">
    <location>
        <begin position="291"/>
        <end position="304"/>
    </location>
</feature>
<dbReference type="EMBL" id="JBHTBU010000002">
    <property type="protein sequence ID" value="MFC7289148.1"/>
    <property type="molecule type" value="Genomic_DNA"/>
</dbReference>